<dbReference type="SUPFAM" id="SSF53098">
    <property type="entry name" value="Ribonuclease H-like"/>
    <property type="match status" value="1"/>
</dbReference>
<proteinExistence type="predicted"/>
<dbReference type="PANTHER" id="PTHR10948">
    <property type="entry name" value="TRANSPOSASE"/>
    <property type="match status" value="1"/>
</dbReference>
<dbReference type="GO" id="GO:0015074">
    <property type="term" value="P:DNA integration"/>
    <property type="evidence" value="ECO:0007669"/>
    <property type="project" value="InterPro"/>
</dbReference>
<keyword evidence="1" id="KW-0233">DNA recombination</keyword>
<evidence type="ECO:0000259" key="3">
    <source>
        <dbReference type="PROSITE" id="PS50994"/>
    </source>
</evidence>
<dbReference type="EMBL" id="AFOI01000002">
    <property type="protein sequence ID" value="EGM51964.1"/>
    <property type="molecule type" value="Genomic_DNA"/>
</dbReference>
<evidence type="ECO:0000256" key="1">
    <source>
        <dbReference type="ARBA" id="ARBA00023172"/>
    </source>
</evidence>
<comment type="caution">
    <text evidence="4">The sequence shown here is derived from an EMBL/GenBank/DDBJ whole genome shotgun (WGS) entry which is preliminary data.</text>
</comment>
<feature type="compositionally biased region" description="Basic and acidic residues" evidence="2">
    <location>
        <begin position="153"/>
        <end position="162"/>
    </location>
</feature>
<gene>
    <name evidence="4" type="ORF">LSGJ_00384</name>
</gene>
<dbReference type="PROSITE" id="PS50994">
    <property type="entry name" value="INTEGRASE"/>
    <property type="match status" value="1"/>
</dbReference>
<dbReference type="GO" id="GO:0003676">
    <property type="term" value="F:nucleic acid binding"/>
    <property type="evidence" value="ECO:0007669"/>
    <property type="project" value="InterPro"/>
</dbReference>
<dbReference type="NCBIfam" id="NF033563">
    <property type="entry name" value="transpos_IS30"/>
    <property type="match status" value="1"/>
</dbReference>
<evidence type="ECO:0000313" key="5">
    <source>
        <dbReference type="Proteomes" id="UP000003074"/>
    </source>
</evidence>
<dbReference type="AlphaFoldDB" id="F7QTA9"/>
<sequence length="310" mass="36103">MTKQITKRGSLPMAILTYKERVVIATLLKEGKSKSYIAETLDVYPSRITYELKRCPDGEYDADIAEANASKKLSKRGRKVALTDRLNNFISIRVKNYHWSFETIAHILNIAFKTIYNWFEQGLLNLSISDLYEKGIRKKRKAETRGTYTRSSKTIEHRPTEANKRQTIGHFEIDTVLSGKAKAQALAVFVDRKSRFTIIRRLKGRDSNEMYRELTEVCKSLGSNIKSVTNDYGKEFAHFKQIEEDNKVDFYFAHAYSPHERGTNERINRDIRGFIPKGIKFETITDEELLDITWKLNTRPRKCLNWKTPF</sequence>
<organism evidence="4 5">
    <name type="scientific">Ligilactobacillus salivarius GJ-24</name>
    <dbReference type="NCBI Taxonomy" id="1041521"/>
    <lineage>
        <taxon>Bacteria</taxon>
        <taxon>Bacillati</taxon>
        <taxon>Bacillota</taxon>
        <taxon>Bacilli</taxon>
        <taxon>Lactobacillales</taxon>
        <taxon>Lactobacillaceae</taxon>
        <taxon>Ligilactobacillus</taxon>
    </lineage>
</organism>
<dbReference type="GO" id="GO:0004803">
    <property type="term" value="F:transposase activity"/>
    <property type="evidence" value="ECO:0007669"/>
    <property type="project" value="TreeGrafter"/>
</dbReference>
<reference evidence="4 5" key="1">
    <citation type="journal article" date="2011" name="J. Bacteriol.">
        <title>Genome Sequence of Lactobacillus salivarius GJ-24, a Probiotic Strain Isolated from Healthy Adult Intestine.</title>
        <authorList>
            <person name="Cho Y.J."/>
            <person name="Choi J.K."/>
            <person name="Kim J.H."/>
            <person name="Lim Y.S."/>
            <person name="Ham J.S."/>
            <person name="Kang D.K."/>
            <person name="Chun J."/>
            <person name="Paik H.D."/>
            <person name="Kim G.B."/>
        </authorList>
    </citation>
    <scope>NUCLEOTIDE SEQUENCE [LARGE SCALE GENOMIC DNA]</scope>
    <source>
        <strain evidence="4 5">GJ-24</strain>
    </source>
</reference>
<dbReference type="Proteomes" id="UP000003074">
    <property type="component" value="Unassembled WGS sequence"/>
</dbReference>
<dbReference type="GO" id="GO:0006310">
    <property type="term" value="P:DNA recombination"/>
    <property type="evidence" value="ECO:0007669"/>
    <property type="project" value="UniProtKB-KW"/>
</dbReference>
<dbReference type="GO" id="GO:0005829">
    <property type="term" value="C:cytosol"/>
    <property type="evidence" value="ECO:0007669"/>
    <property type="project" value="TreeGrafter"/>
</dbReference>
<dbReference type="InterPro" id="IPR036397">
    <property type="entry name" value="RNaseH_sf"/>
</dbReference>
<dbReference type="InterPro" id="IPR025246">
    <property type="entry name" value="IS30-like_HTH"/>
</dbReference>
<dbReference type="PATRIC" id="fig|1041521.3.peg.386"/>
<dbReference type="InterPro" id="IPR001584">
    <property type="entry name" value="Integrase_cat-core"/>
</dbReference>
<dbReference type="Pfam" id="PF13936">
    <property type="entry name" value="HTH_38"/>
    <property type="match status" value="1"/>
</dbReference>
<protein>
    <recommendedName>
        <fullName evidence="3">Integrase catalytic domain-containing protein</fullName>
    </recommendedName>
</protein>
<dbReference type="GO" id="GO:0032196">
    <property type="term" value="P:transposition"/>
    <property type="evidence" value="ECO:0007669"/>
    <property type="project" value="TreeGrafter"/>
</dbReference>
<dbReference type="Pfam" id="PF00665">
    <property type="entry name" value="rve"/>
    <property type="match status" value="1"/>
</dbReference>
<evidence type="ECO:0000313" key="4">
    <source>
        <dbReference type="EMBL" id="EGM51964.1"/>
    </source>
</evidence>
<dbReference type="InterPro" id="IPR012337">
    <property type="entry name" value="RNaseH-like_sf"/>
</dbReference>
<feature type="domain" description="Integrase catalytic" evidence="3">
    <location>
        <begin position="155"/>
        <end position="310"/>
    </location>
</feature>
<dbReference type="InterPro" id="IPR051917">
    <property type="entry name" value="Transposase-Integrase"/>
</dbReference>
<dbReference type="Gene3D" id="3.30.420.10">
    <property type="entry name" value="Ribonuclease H-like superfamily/Ribonuclease H"/>
    <property type="match status" value="1"/>
</dbReference>
<accession>F7QTA9</accession>
<name>F7QTA9_9LACO</name>
<evidence type="ECO:0000256" key="2">
    <source>
        <dbReference type="SAM" id="MobiDB-lite"/>
    </source>
</evidence>
<feature type="region of interest" description="Disordered" evidence="2">
    <location>
        <begin position="143"/>
        <end position="162"/>
    </location>
</feature>
<dbReference type="PANTHER" id="PTHR10948:SF23">
    <property type="entry name" value="TRANSPOSASE INSI FOR INSERTION SEQUENCE ELEMENT IS30A-RELATED"/>
    <property type="match status" value="1"/>
</dbReference>
<dbReference type="InterPro" id="IPR053392">
    <property type="entry name" value="Transposase_IS30-like"/>
</dbReference>